<proteinExistence type="predicted"/>
<reference evidence="1 2" key="1">
    <citation type="submission" date="2021-06" db="EMBL/GenBank/DDBJ databases">
        <authorList>
            <person name="Palmer J.M."/>
        </authorList>
    </citation>
    <scope>NUCLEOTIDE SEQUENCE [LARGE SCALE GENOMIC DNA]</scope>
    <source>
        <strain evidence="1 2">GA_2019</strain>
        <tissue evidence="1">Muscle</tissue>
    </source>
</reference>
<dbReference type="EMBL" id="JAHRIO010024695">
    <property type="protein sequence ID" value="MEQ2166624.1"/>
    <property type="molecule type" value="Genomic_DNA"/>
</dbReference>
<organism evidence="1 2">
    <name type="scientific">Goodea atripinnis</name>
    <dbReference type="NCBI Taxonomy" id="208336"/>
    <lineage>
        <taxon>Eukaryota</taxon>
        <taxon>Metazoa</taxon>
        <taxon>Chordata</taxon>
        <taxon>Craniata</taxon>
        <taxon>Vertebrata</taxon>
        <taxon>Euteleostomi</taxon>
        <taxon>Actinopterygii</taxon>
        <taxon>Neopterygii</taxon>
        <taxon>Teleostei</taxon>
        <taxon>Neoteleostei</taxon>
        <taxon>Acanthomorphata</taxon>
        <taxon>Ovalentaria</taxon>
        <taxon>Atherinomorphae</taxon>
        <taxon>Cyprinodontiformes</taxon>
        <taxon>Goodeidae</taxon>
        <taxon>Goodea</taxon>
    </lineage>
</organism>
<protein>
    <submittedName>
        <fullName evidence="1">Uncharacterized protein</fullName>
    </submittedName>
</protein>
<gene>
    <name evidence="1" type="ORF">GOODEAATRI_030222</name>
</gene>
<comment type="caution">
    <text evidence="1">The sequence shown here is derived from an EMBL/GenBank/DDBJ whole genome shotgun (WGS) entry which is preliminary data.</text>
</comment>
<evidence type="ECO:0000313" key="2">
    <source>
        <dbReference type="Proteomes" id="UP001476798"/>
    </source>
</evidence>
<sequence>AYDSGAQMGWIGNHLMMGLFGIGSIGPGDAGPGGCISAGLCPDDLAAWTHV</sequence>
<keyword evidence="2" id="KW-1185">Reference proteome</keyword>
<dbReference type="Proteomes" id="UP001476798">
    <property type="component" value="Unassembled WGS sequence"/>
</dbReference>
<accession>A0ABV0N5F9</accession>
<name>A0ABV0N5F9_9TELE</name>
<evidence type="ECO:0000313" key="1">
    <source>
        <dbReference type="EMBL" id="MEQ2166624.1"/>
    </source>
</evidence>
<feature type="non-terminal residue" evidence="1">
    <location>
        <position position="1"/>
    </location>
</feature>